<organism evidence="2 3">
    <name type="scientific">Salix dunnii</name>
    <dbReference type="NCBI Taxonomy" id="1413687"/>
    <lineage>
        <taxon>Eukaryota</taxon>
        <taxon>Viridiplantae</taxon>
        <taxon>Streptophyta</taxon>
        <taxon>Embryophyta</taxon>
        <taxon>Tracheophyta</taxon>
        <taxon>Spermatophyta</taxon>
        <taxon>Magnoliopsida</taxon>
        <taxon>eudicotyledons</taxon>
        <taxon>Gunneridae</taxon>
        <taxon>Pentapetalae</taxon>
        <taxon>rosids</taxon>
        <taxon>fabids</taxon>
        <taxon>Malpighiales</taxon>
        <taxon>Salicaceae</taxon>
        <taxon>Saliceae</taxon>
        <taxon>Salix</taxon>
    </lineage>
</organism>
<dbReference type="AlphaFoldDB" id="A0A835K152"/>
<reference evidence="2 3" key="1">
    <citation type="submission" date="2020-10" db="EMBL/GenBank/DDBJ databases">
        <title>Plant Genome Project.</title>
        <authorList>
            <person name="Zhang R.-G."/>
        </authorList>
    </citation>
    <scope>NUCLEOTIDE SEQUENCE [LARGE SCALE GENOMIC DNA]</scope>
    <source>
        <strain evidence="2">FAFU-HL-1</strain>
        <tissue evidence="2">Leaf</tissue>
    </source>
</reference>
<name>A0A835K152_9ROSI</name>
<keyword evidence="1" id="KW-1133">Transmembrane helix</keyword>
<feature type="transmembrane region" description="Helical" evidence="1">
    <location>
        <begin position="28"/>
        <end position="54"/>
    </location>
</feature>
<accession>A0A835K152</accession>
<proteinExistence type="predicted"/>
<evidence type="ECO:0000256" key="1">
    <source>
        <dbReference type="SAM" id="Phobius"/>
    </source>
</evidence>
<keyword evidence="1" id="KW-0472">Membrane</keyword>
<dbReference type="EMBL" id="JADGMS010000006">
    <property type="protein sequence ID" value="KAF9679773.1"/>
    <property type="molecule type" value="Genomic_DNA"/>
</dbReference>
<comment type="caution">
    <text evidence="2">The sequence shown here is derived from an EMBL/GenBank/DDBJ whole genome shotgun (WGS) entry which is preliminary data.</text>
</comment>
<dbReference type="Proteomes" id="UP000657918">
    <property type="component" value="Unassembled WGS sequence"/>
</dbReference>
<evidence type="ECO:0000313" key="3">
    <source>
        <dbReference type="Proteomes" id="UP000657918"/>
    </source>
</evidence>
<keyword evidence="3" id="KW-1185">Reference proteome</keyword>
<protein>
    <submittedName>
        <fullName evidence="2">Uncharacterized protein</fullName>
    </submittedName>
</protein>
<evidence type="ECO:0000313" key="2">
    <source>
        <dbReference type="EMBL" id="KAF9679773.1"/>
    </source>
</evidence>
<keyword evidence="1" id="KW-0812">Transmembrane</keyword>
<gene>
    <name evidence="2" type="ORF">SADUNF_Sadunf06G0050000</name>
</gene>
<sequence>MNPAPTELGLIKIVYYNDRHKFLGEIQAAWLALLCQLYFFMSLLASPWSLLVNISEKFIYEDSRRGGVIDGGRSMTLGLTEN</sequence>